<accession>A0A3M7PCD2</accession>
<dbReference type="Proteomes" id="UP000276133">
    <property type="component" value="Unassembled WGS sequence"/>
</dbReference>
<dbReference type="EMBL" id="REGN01011950">
    <property type="protein sequence ID" value="RMZ96712.1"/>
    <property type="molecule type" value="Genomic_DNA"/>
</dbReference>
<comment type="caution">
    <text evidence="2">The sequence shown here is derived from an EMBL/GenBank/DDBJ whole genome shotgun (WGS) entry which is preliminary data.</text>
</comment>
<proteinExistence type="predicted"/>
<feature type="compositionally biased region" description="Basic residues" evidence="1">
    <location>
        <begin position="80"/>
        <end position="94"/>
    </location>
</feature>
<feature type="region of interest" description="Disordered" evidence="1">
    <location>
        <begin position="41"/>
        <end position="94"/>
    </location>
</feature>
<feature type="compositionally biased region" description="Basic residues" evidence="1">
    <location>
        <begin position="56"/>
        <end position="68"/>
    </location>
</feature>
<gene>
    <name evidence="2" type="ORF">BpHYR1_039487</name>
</gene>
<evidence type="ECO:0000313" key="3">
    <source>
        <dbReference type="Proteomes" id="UP000276133"/>
    </source>
</evidence>
<dbReference type="AlphaFoldDB" id="A0A3M7PCD2"/>
<evidence type="ECO:0000256" key="1">
    <source>
        <dbReference type="SAM" id="MobiDB-lite"/>
    </source>
</evidence>
<keyword evidence="3" id="KW-1185">Reference proteome</keyword>
<reference evidence="2 3" key="1">
    <citation type="journal article" date="2018" name="Sci. Rep.">
        <title>Genomic signatures of local adaptation to the degree of environmental predictability in rotifers.</title>
        <authorList>
            <person name="Franch-Gras L."/>
            <person name="Hahn C."/>
            <person name="Garcia-Roger E.M."/>
            <person name="Carmona M.J."/>
            <person name="Serra M."/>
            <person name="Gomez A."/>
        </authorList>
    </citation>
    <scope>NUCLEOTIDE SEQUENCE [LARGE SCALE GENOMIC DNA]</scope>
    <source>
        <strain evidence="2">HYR1</strain>
    </source>
</reference>
<name>A0A3M7PCD2_BRAPC</name>
<sequence>MNINETNYQSISKNIKKFENCALFFNTDLFEIHNKLNWCEQEQQQAPGSNEGPAFPRKRNNYRPRQRSHQGNNDQDQKRPPRPPRYRRGPPRNF</sequence>
<evidence type="ECO:0000313" key="2">
    <source>
        <dbReference type="EMBL" id="RMZ96712.1"/>
    </source>
</evidence>
<protein>
    <submittedName>
        <fullName evidence="2">Uncharacterized protein</fullName>
    </submittedName>
</protein>
<organism evidence="2 3">
    <name type="scientific">Brachionus plicatilis</name>
    <name type="common">Marine rotifer</name>
    <name type="synonym">Brachionus muelleri</name>
    <dbReference type="NCBI Taxonomy" id="10195"/>
    <lineage>
        <taxon>Eukaryota</taxon>
        <taxon>Metazoa</taxon>
        <taxon>Spiralia</taxon>
        <taxon>Gnathifera</taxon>
        <taxon>Rotifera</taxon>
        <taxon>Eurotatoria</taxon>
        <taxon>Monogononta</taxon>
        <taxon>Pseudotrocha</taxon>
        <taxon>Ploima</taxon>
        <taxon>Brachionidae</taxon>
        <taxon>Brachionus</taxon>
    </lineage>
</organism>